<dbReference type="Proteomes" id="UP001430953">
    <property type="component" value="Unassembled WGS sequence"/>
</dbReference>
<dbReference type="EMBL" id="JADYXP020000018">
    <property type="protein sequence ID" value="KAL0106382.1"/>
    <property type="molecule type" value="Genomic_DNA"/>
</dbReference>
<evidence type="ECO:0000313" key="7">
    <source>
        <dbReference type="EMBL" id="KAL0106382.1"/>
    </source>
</evidence>
<dbReference type="CDD" id="cd00333">
    <property type="entry name" value="MIP"/>
    <property type="match status" value="1"/>
</dbReference>
<dbReference type="InterPro" id="IPR034294">
    <property type="entry name" value="Aquaporin_transptr"/>
</dbReference>
<feature type="transmembrane region" description="Helical" evidence="6">
    <location>
        <begin position="62"/>
        <end position="84"/>
    </location>
</feature>
<dbReference type="AlphaFoldDB" id="A0AAW2ETB6"/>
<evidence type="ECO:0000256" key="5">
    <source>
        <dbReference type="RuleBase" id="RU000477"/>
    </source>
</evidence>
<keyword evidence="4 6" id="KW-0472">Membrane</keyword>
<keyword evidence="2 5" id="KW-0812">Transmembrane</keyword>
<name>A0AAW2ETB6_9HYME</name>
<comment type="subcellular location">
    <subcellularLocation>
        <location evidence="1">Membrane</location>
        <topology evidence="1">Multi-pass membrane protein</topology>
    </subcellularLocation>
</comment>
<evidence type="ECO:0000256" key="4">
    <source>
        <dbReference type="ARBA" id="ARBA00023136"/>
    </source>
</evidence>
<keyword evidence="3 6" id="KW-1133">Transmembrane helix</keyword>
<evidence type="ECO:0000313" key="8">
    <source>
        <dbReference type="Proteomes" id="UP001430953"/>
    </source>
</evidence>
<dbReference type="SUPFAM" id="SSF81338">
    <property type="entry name" value="Aquaporin-like"/>
    <property type="match status" value="1"/>
</dbReference>
<dbReference type="GO" id="GO:0015267">
    <property type="term" value="F:channel activity"/>
    <property type="evidence" value="ECO:0007669"/>
    <property type="project" value="InterPro"/>
</dbReference>
<dbReference type="PRINTS" id="PR00783">
    <property type="entry name" value="MINTRINSICP"/>
</dbReference>
<dbReference type="InterPro" id="IPR023271">
    <property type="entry name" value="Aquaporin-like"/>
</dbReference>
<organism evidence="7 8">
    <name type="scientific">Cardiocondyla obscurior</name>
    <dbReference type="NCBI Taxonomy" id="286306"/>
    <lineage>
        <taxon>Eukaryota</taxon>
        <taxon>Metazoa</taxon>
        <taxon>Ecdysozoa</taxon>
        <taxon>Arthropoda</taxon>
        <taxon>Hexapoda</taxon>
        <taxon>Insecta</taxon>
        <taxon>Pterygota</taxon>
        <taxon>Neoptera</taxon>
        <taxon>Endopterygota</taxon>
        <taxon>Hymenoptera</taxon>
        <taxon>Apocrita</taxon>
        <taxon>Aculeata</taxon>
        <taxon>Formicoidea</taxon>
        <taxon>Formicidae</taxon>
        <taxon>Myrmicinae</taxon>
        <taxon>Cardiocondyla</taxon>
    </lineage>
</organism>
<dbReference type="PANTHER" id="PTHR19139">
    <property type="entry name" value="AQUAPORIN TRANSPORTER"/>
    <property type="match status" value="1"/>
</dbReference>
<proteinExistence type="inferred from homology"/>
<dbReference type="Gene3D" id="1.20.1080.10">
    <property type="entry name" value="Glycerol uptake facilitator protein"/>
    <property type="match status" value="1"/>
</dbReference>
<evidence type="ECO:0000256" key="1">
    <source>
        <dbReference type="ARBA" id="ARBA00004141"/>
    </source>
</evidence>
<gene>
    <name evidence="7" type="ORF">PUN28_016245</name>
</gene>
<evidence type="ECO:0008006" key="9">
    <source>
        <dbReference type="Google" id="ProtNLM"/>
    </source>
</evidence>
<comment type="similarity">
    <text evidence="5">Belongs to the MIP/aquaporin (TC 1.A.8) family.</text>
</comment>
<feature type="transmembrane region" description="Helical" evidence="6">
    <location>
        <begin position="224"/>
        <end position="245"/>
    </location>
</feature>
<feature type="transmembrane region" description="Helical" evidence="6">
    <location>
        <begin position="265"/>
        <end position="285"/>
    </location>
</feature>
<evidence type="ECO:0000256" key="3">
    <source>
        <dbReference type="ARBA" id="ARBA00022989"/>
    </source>
</evidence>
<keyword evidence="8" id="KW-1185">Reference proteome</keyword>
<dbReference type="PANTHER" id="PTHR19139:SF270">
    <property type="entry name" value="ENTOMOGLYCEROPORIN 1-RELATED"/>
    <property type="match status" value="1"/>
</dbReference>
<dbReference type="GO" id="GO:0005886">
    <property type="term" value="C:plasma membrane"/>
    <property type="evidence" value="ECO:0007669"/>
    <property type="project" value="TreeGrafter"/>
</dbReference>
<feature type="transmembrane region" description="Helical" evidence="6">
    <location>
        <begin position="138"/>
        <end position="163"/>
    </location>
</feature>
<sequence>MEQNGISIIPPSGVSENTVGKSKSIGITLRSNGTIQSAREKLKAPWLKKTEEGSTKDKIRAVLGEMIGTAIIVFVGCMSCLGRLNHSTKDYVEPPAIDVAFAFGFAIMIAIQCVGHISGSHLNPAISAAAAILGNKSILMTLFYVVAQCLGALLGFGLLQMIVPKDFTHGGDSKTAEFCNTKITNDKLNAIHGFAAEILATGIFAFFACASWDPRNAKNTDSLPLKFGLCITGLCFAFVPISGCSLNPARSFGPAVWNNYWKNHWIYWVGPITGAIIAAMIYRFIFSLKTKSQENLQDIGTLNGIET</sequence>
<accession>A0AAW2ETB6</accession>
<evidence type="ECO:0000256" key="2">
    <source>
        <dbReference type="ARBA" id="ARBA00022692"/>
    </source>
</evidence>
<reference evidence="7 8" key="1">
    <citation type="submission" date="2023-03" db="EMBL/GenBank/DDBJ databases">
        <title>High recombination rates correlate with genetic variation in Cardiocondyla obscurior ants.</title>
        <authorList>
            <person name="Errbii M."/>
        </authorList>
    </citation>
    <scope>NUCLEOTIDE SEQUENCE [LARGE SCALE GENOMIC DNA]</scope>
    <source>
        <strain evidence="7">Alpha-2009</strain>
        <tissue evidence="7">Whole body</tissue>
    </source>
</reference>
<dbReference type="Pfam" id="PF00230">
    <property type="entry name" value="MIP"/>
    <property type="match status" value="1"/>
</dbReference>
<feature type="transmembrane region" description="Helical" evidence="6">
    <location>
        <begin position="190"/>
        <end position="212"/>
    </location>
</feature>
<protein>
    <recommendedName>
        <fullName evidence="9">Aquaporin</fullName>
    </recommendedName>
</protein>
<dbReference type="InterPro" id="IPR000425">
    <property type="entry name" value="MIP"/>
</dbReference>
<evidence type="ECO:0000256" key="6">
    <source>
        <dbReference type="SAM" id="Phobius"/>
    </source>
</evidence>
<dbReference type="NCBIfam" id="TIGR00861">
    <property type="entry name" value="MIP"/>
    <property type="match status" value="1"/>
</dbReference>
<feature type="transmembrane region" description="Helical" evidence="6">
    <location>
        <begin position="96"/>
        <end position="117"/>
    </location>
</feature>
<keyword evidence="5" id="KW-0813">Transport</keyword>
<comment type="caution">
    <text evidence="7">The sequence shown here is derived from an EMBL/GenBank/DDBJ whole genome shotgun (WGS) entry which is preliminary data.</text>
</comment>